<feature type="domain" description="Endonuclease GajA/Old nuclease/RecF-like AAA" evidence="1">
    <location>
        <begin position="1"/>
        <end position="400"/>
    </location>
</feature>
<dbReference type="InterPro" id="IPR027417">
    <property type="entry name" value="P-loop_NTPase"/>
</dbReference>
<comment type="caution">
    <text evidence="3">The sequence shown here is derived from an EMBL/GenBank/DDBJ whole genome shotgun (WGS) entry which is preliminary data.</text>
</comment>
<dbReference type="SUPFAM" id="SSF52540">
    <property type="entry name" value="P-loop containing nucleoside triphosphate hydrolases"/>
    <property type="match status" value="1"/>
</dbReference>
<feature type="domain" description="OLD protein-like TOPRIM" evidence="2">
    <location>
        <begin position="453"/>
        <end position="520"/>
    </location>
</feature>
<dbReference type="EMBL" id="JAJTWU010000004">
    <property type="protein sequence ID" value="MCE4555014.1"/>
    <property type="molecule type" value="Genomic_DNA"/>
</dbReference>
<evidence type="ECO:0000313" key="3">
    <source>
        <dbReference type="EMBL" id="MCE4555014.1"/>
    </source>
</evidence>
<dbReference type="Gene3D" id="3.40.50.300">
    <property type="entry name" value="P-loop containing nucleotide triphosphate hydrolases"/>
    <property type="match status" value="2"/>
</dbReference>
<sequence>MKLKHIAISNFKGIQADNLSPESFTCLVGENNAGKSSVMQAIVFALNRPKNIPSAHFYDSSQPVSFDFELSGVTEAHLARLSDEAKGKIAGLIVDEELALRVAYAPGESVSIQVKAQQPKEERYRSDAIDAALSGKKGQAAIEEALWTAYPEFKAAYSEPLKMLGTAKAFVKEQVAKLPPEQFTSGYTALPSGISASISPLLPEPIYIPAVKNLNDDLKTSQSTSFGRLLGLLLEDMAEDLAHVNTALEKVNSLFNRVTIEGKVVDGRHAKVRGLESEVEGLLSANFPNVRVQLEIPPPELKTILNAAQIFIDDGSHDLIDNKGDGIKRSLTFALLQAYVNRQDKQKVQVDAGGKAPRPLIFLFEEPELYLHPRSQRVLFNTLARISENHQVLVTTHSPLFFAPGVTASFVRVAKQAAAPKPIAKLFPVNFALNKADAETFRLARFEHADAAFFSQSVVLFEGESDDAYCKHVAQLFKDEWDFERRNVALVRVSGKGNFLKFRNFFESFGISVRLVADLDAIFDGFKHLGTDKASSDLRDKLLQTLDGRIAALGTRAEPKPRQIQRRANQDSWKDRYEAAKAALQAVQAGAPVNAKTYEALEGLFVWEKEIARMRVCTEDAEAAAALVPLLDCLRGQGVCVLSRGAIEDYYPAAAPGSGPKPDRALAACAAVLTREEAAALSKPLAAGRPTELEEVFEALFKH</sequence>
<gene>
    <name evidence="3" type="ORF">LXT13_11315</name>
</gene>
<keyword evidence="4" id="KW-1185">Reference proteome</keyword>
<dbReference type="Proteomes" id="UP001200741">
    <property type="component" value="Unassembled WGS sequence"/>
</dbReference>
<protein>
    <submittedName>
        <fullName evidence="3">ATP-dependent endonuclease</fullName>
    </submittedName>
</protein>
<proteinExistence type="predicted"/>
<dbReference type="InterPro" id="IPR051396">
    <property type="entry name" value="Bact_Antivir_Def_Nuclease"/>
</dbReference>
<evidence type="ECO:0000259" key="1">
    <source>
        <dbReference type="Pfam" id="PF13175"/>
    </source>
</evidence>
<dbReference type="CDD" id="cd01026">
    <property type="entry name" value="TOPRIM_OLD"/>
    <property type="match status" value="1"/>
</dbReference>
<dbReference type="PANTHER" id="PTHR43581:SF4">
    <property type="entry name" value="ATP_GTP PHOSPHATASE"/>
    <property type="match status" value="1"/>
</dbReference>
<dbReference type="Pfam" id="PF13175">
    <property type="entry name" value="AAA_15"/>
    <property type="match status" value="1"/>
</dbReference>
<dbReference type="InterPro" id="IPR041685">
    <property type="entry name" value="AAA_GajA/Old/RecF-like"/>
</dbReference>
<accession>A0ABS8XWB6</accession>
<dbReference type="GO" id="GO:0004519">
    <property type="term" value="F:endonuclease activity"/>
    <property type="evidence" value="ECO:0007669"/>
    <property type="project" value="UniProtKB-KW"/>
</dbReference>
<dbReference type="RefSeq" id="WP_233372036.1">
    <property type="nucleotide sequence ID" value="NZ_JAJTWU010000004.1"/>
</dbReference>
<name>A0ABS8XWB6_9BURK</name>
<dbReference type="PANTHER" id="PTHR43581">
    <property type="entry name" value="ATP/GTP PHOSPHATASE"/>
    <property type="match status" value="1"/>
</dbReference>
<organism evidence="3 4">
    <name type="scientific">Pelomonas cellulosilytica</name>
    <dbReference type="NCBI Taxonomy" id="2906762"/>
    <lineage>
        <taxon>Bacteria</taxon>
        <taxon>Pseudomonadati</taxon>
        <taxon>Pseudomonadota</taxon>
        <taxon>Betaproteobacteria</taxon>
        <taxon>Burkholderiales</taxon>
        <taxon>Sphaerotilaceae</taxon>
        <taxon>Roseateles</taxon>
    </lineage>
</organism>
<evidence type="ECO:0000313" key="4">
    <source>
        <dbReference type="Proteomes" id="UP001200741"/>
    </source>
</evidence>
<keyword evidence="3" id="KW-0378">Hydrolase</keyword>
<evidence type="ECO:0000259" key="2">
    <source>
        <dbReference type="Pfam" id="PF20469"/>
    </source>
</evidence>
<keyword evidence="3" id="KW-0540">Nuclease</keyword>
<reference evidence="3 4" key="1">
    <citation type="submission" date="2021-12" db="EMBL/GenBank/DDBJ databases">
        <title>Genome seq of P8.</title>
        <authorList>
            <person name="Seo T."/>
        </authorList>
    </citation>
    <scope>NUCLEOTIDE SEQUENCE [LARGE SCALE GENOMIC DNA]</scope>
    <source>
        <strain evidence="3 4">P8</strain>
    </source>
</reference>
<dbReference type="InterPro" id="IPR034139">
    <property type="entry name" value="TOPRIM_OLD"/>
</dbReference>
<keyword evidence="3" id="KW-0255">Endonuclease</keyword>
<dbReference type="Pfam" id="PF20469">
    <property type="entry name" value="OLD-like_TOPRIM"/>
    <property type="match status" value="1"/>
</dbReference>